<accession>A0ABW9XFL0</accession>
<sequence>MNAPARIQLGDGDDKFRETVVGGSEVSALFDANSWLTHFELWHRKNGTIATPDFGGDERIEAGIRLEGAIIDWACDKWGYRKMPTPKRLDNGRGLGGHPDQSVICPQRGEGILEVKTVDWLQAKSWGDEPPLQYQLQVMAYMGLSGVRWGDIVILVGGNELRRFEIDFRPKLYAEIERRVAAFWQSVRAGTPPPANYARDLEPIKELYGVGMDEVADLTADNLAAIAAAEYLAADEAVKAAQARKDAAQAELMDKIKTASVGLLNGFTLRTTTIKATPDREAVAGEIIKGRKGYRRLTIKEIA</sequence>
<dbReference type="SUPFAM" id="SSF52980">
    <property type="entry name" value="Restriction endonuclease-like"/>
    <property type="match status" value="1"/>
</dbReference>
<dbReference type="InterPro" id="IPR019080">
    <property type="entry name" value="YqaJ_viral_recombinase"/>
</dbReference>
<keyword evidence="1" id="KW-0175">Coiled coil</keyword>
<dbReference type="InterPro" id="IPR011604">
    <property type="entry name" value="PDDEXK-like_dom_sf"/>
</dbReference>
<dbReference type="Pfam" id="PF09588">
    <property type="entry name" value="YqaJ"/>
    <property type="match status" value="1"/>
</dbReference>
<dbReference type="Proteomes" id="UP000753724">
    <property type="component" value="Unassembled WGS sequence"/>
</dbReference>
<dbReference type="RefSeq" id="WP_161719314.1">
    <property type="nucleotide sequence ID" value="NZ_JAAAPO010000005.1"/>
</dbReference>
<keyword evidence="3" id="KW-0255">Endonuclease</keyword>
<keyword evidence="3" id="KW-0540">Nuclease</keyword>
<proteinExistence type="predicted"/>
<dbReference type="Gene3D" id="3.90.320.10">
    <property type="match status" value="1"/>
</dbReference>
<comment type="caution">
    <text evidence="3">The sequence shown here is derived from an EMBL/GenBank/DDBJ whole genome shotgun (WGS) entry which is preliminary data.</text>
</comment>
<reference evidence="4" key="1">
    <citation type="submission" date="2020-01" db="EMBL/GenBank/DDBJ databases">
        <title>Sphingomonas sp. strain CSW-10.</title>
        <authorList>
            <person name="Chen W.-M."/>
        </authorList>
    </citation>
    <scope>NUCLEOTIDE SEQUENCE [LARGE SCALE GENOMIC DNA]</scope>
    <source>
        <strain evidence="4">FSY-8</strain>
    </source>
</reference>
<evidence type="ECO:0000313" key="4">
    <source>
        <dbReference type="Proteomes" id="UP000753724"/>
    </source>
</evidence>
<dbReference type="EMBL" id="JAAAPO010000005">
    <property type="protein sequence ID" value="NBC37332.1"/>
    <property type="molecule type" value="Genomic_DNA"/>
</dbReference>
<dbReference type="GO" id="GO:0004519">
    <property type="term" value="F:endonuclease activity"/>
    <property type="evidence" value="ECO:0007669"/>
    <property type="project" value="UniProtKB-KW"/>
</dbReference>
<evidence type="ECO:0000256" key="1">
    <source>
        <dbReference type="SAM" id="Coils"/>
    </source>
</evidence>
<organism evidence="3 4">
    <name type="scientific">Novosphingobium ovatum</name>
    <dbReference type="NCBI Taxonomy" id="1908523"/>
    <lineage>
        <taxon>Bacteria</taxon>
        <taxon>Pseudomonadati</taxon>
        <taxon>Pseudomonadota</taxon>
        <taxon>Alphaproteobacteria</taxon>
        <taxon>Sphingomonadales</taxon>
        <taxon>Sphingomonadaceae</taxon>
        <taxon>Novosphingobium</taxon>
    </lineage>
</organism>
<keyword evidence="4" id="KW-1185">Reference proteome</keyword>
<evidence type="ECO:0000313" key="3">
    <source>
        <dbReference type="EMBL" id="NBC37332.1"/>
    </source>
</evidence>
<keyword evidence="3" id="KW-0378">Hydrolase</keyword>
<dbReference type="InterPro" id="IPR011335">
    <property type="entry name" value="Restrct_endonuc-II-like"/>
</dbReference>
<gene>
    <name evidence="3" type="ORF">GTZ99_12305</name>
</gene>
<feature type="coiled-coil region" evidence="1">
    <location>
        <begin position="231"/>
        <end position="258"/>
    </location>
</feature>
<name>A0ABW9XFL0_9SPHN</name>
<evidence type="ECO:0000259" key="2">
    <source>
        <dbReference type="Pfam" id="PF09588"/>
    </source>
</evidence>
<protein>
    <submittedName>
        <fullName evidence="3">Endonuclease</fullName>
    </submittedName>
</protein>
<feature type="domain" description="YqaJ viral recombinase" evidence="2">
    <location>
        <begin position="15"/>
        <end position="147"/>
    </location>
</feature>